<dbReference type="Gene3D" id="3.20.20.100">
    <property type="entry name" value="NADP-dependent oxidoreductase domain"/>
    <property type="match status" value="1"/>
</dbReference>
<accession>A0A7G9GCB8</accession>
<dbReference type="GO" id="GO:0005829">
    <property type="term" value="C:cytosol"/>
    <property type="evidence" value="ECO:0007669"/>
    <property type="project" value="TreeGrafter"/>
</dbReference>
<dbReference type="RefSeq" id="WP_249328758.1">
    <property type="nucleotide sequence ID" value="NZ_CP060635.1"/>
</dbReference>
<dbReference type="InterPro" id="IPR023210">
    <property type="entry name" value="NADP_OxRdtase_dom"/>
</dbReference>
<dbReference type="PANTHER" id="PTHR43364:SF4">
    <property type="entry name" value="NAD(P)-LINKED OXIDOREDUCTASE SUPERFAMILY PROTEIN"/>
    <property type="match status" value="1"/>
</dbReference>
<feature type="domain" description="NADP-dependent oxidoreductase" evidence="2">
    <location>
        <begin position="16"/>
        <end position="302"/>
    </location>
</feature>
<proteinExistence type="predicted"/>
<keyword evidence="1" id="KW-0560">Oxidoreductase</keyword>
<dbReference type="Pfam" id="PF00248">
    <property type="entry name" value="Aldo_ket_red"/>
    <property type="match status" value="1"/>
</dbReference>
<dbReference type="InterPro" id="IPR036812">
    <property type="entry name" value="NAD(P)_OxRdtase_dom_sf"/>
</dbReference>
<gene>
    <name evidence="3" type="ORF">H9Q79_16545</name>
</gene>
<evidence type="ECO:0000256" key="1">
    <source>
        <dbReference type="ARBA" id="ARBA00023002"/>
    </source>
</evidence>
<dbReference type="EMBL" id="CP060635">
    <property type="protein sequence ID" value="QNM08450.1"/>
    <property type="molecule type" value="Genomic_DNA"/>
</dbReference>
<keyword evidence="4" id="KW-1185">Reference proteome</keyword>
<dbReference type="PANTHER" id="PTHR43364">
    <property type="entry name" value="NADH-SPECIFIC METHYLGLYOXAL REDUCTASE-RELATED"/>
    <property type="match status" value="1"/>
</dbReference>
<dbReference type="AlphaFoldDB" id="A0A7G9GCB8"/>
<dbReference type="GO" id="GO:0016491">
    <property type="term" value="F:oxidoreductase activity"/>
    <property type="evidence" value="ECO:0007669"/>
    <property type="project" value="UniProtKB-KW"/>
</dbReference>
<dbReference type="KEGG" id="whj:H9Q79_16545"/>
<evidence type="ECO:0000259" key="2">
    <source>
        <dbReference type="Pfam" id="PF00248"/>
    </source>
</evidence>
<organism evidence="3 4">
    <name type="scientific">Wansuia hejianensis</name>
    <dbReference type="NCBI Taxonomy" id="2763667"/>
    <lineage>
        <taxon>Bacteria</taxon>
        <taxon>Bacillati</taxon>
        <taxon>Bacillota</taxon>
        <taxon>Clostridia</taxon>
        <taxon>Lachnospirales</taxon>
        <taxon>Lachnospiraceae</taxon>
        <taxon>Wansuia</taxon>
    </lineage>
</organism>
<evidence type="ECO:0000313" key="3">
    <source>
        <dbReference type="EMBL" id="QNM08450.1"/>
    </source>
</evidence>
<dbReference type="SUPFAM" id="SSF51430">
    <property type="entry name" value="NAD(P)-linked oxidoreductase"/>
    <property type="match status" value="1"/>
</dbReference>
<dbReference type="Proteomes" id="UP000515860">
    <property type="component" value="Chromosome"/>
</dbReference>
<reference evidence="3 4" key="1">
    <citation type="submission" date="2020-08" db="EMBL/GenBank/DDBJ databases">
        <authorList>
            <person name="Liu C."/>
            <person name="Sun Q."/>
        </authorList>
    </citation>
    <scope>NUCLEOTIDE SEQUENCE [LARGE SCALE GENOMIC DNA]</scope>
    <source>
        <strain evidence="3 4">NSJ-29</strain>
    </source>
</reference>
<sequence>MEYRKIPGTDLNVSTITLGTMTYGSPVPFEDAVRLTEYAVSQGINIIDTANMYEGYNRTPGSSGGVAEEIIGAFLKKYDRNKVVIATKLGMKVGDAPEDEGTSAAAIDKHLELSMRRMQTDYVDIYYLHKPDPDSSLEDTLTTMNRKIKEGKVRYYGVSNYNAAQLSELIQTADRLDVARPVICEPPLSLLKQEALEELLPLCAKENIAVTPYQIFQGGLLTGKYHRGAQAPEGSRGSEMPGWLWKLEDGLYDQLEAIEAEAAKEGCTMLEYAIRWTLRQPAVVSAIVGVKKTSQIDAAVKA</sequence>
<name>A0A7G9GCB8_9FIRM</name>
<dbReference type="InterPro" id="IPR050523">
    <property type="entry name" value="AKR_Detox_Biosynth"/>
</dbReference>
<protein>
    <submittedName>
        <fullName evidence="3">Aldo/keto reductase</fullName>
    </submittedName>
</protein>
<evidence type="ECO:0000313" key="4">
    <source>
        <dbReference type="Proteomes" id="UP000515860"/>
    </source>
</evidence>